<feature type="compositionally biased region" description="Basic residues" evidence="1">
    <location>
        <begin position="87"/>
        <end position="102"/>
    </location>
</feature>
<evidence type="ECO:0000313" key="2">
    <source>
        <dbReference type="EMBL" id="MFD0947685.1"/>
    </source>
</evidence>
<sequence>MADFCDFAPSLSIIQITRDMKRELRSHWKRTGLSTRRIVENDPNAPEGLTVAMVNGWIANKIHEARADHWTFTLTKWASFPDGEYHRQRRATRQKGPGRPRRNKGDIWIPLTPEMSAQFISEMARTNADFDGDILRAANVPEGLTLRVLHNWRYRHTKTTRCDHWNFVMDRLRTMPDFKSQFSKR</sequence>
<proteinExistence type="predicted"/>
<accession>A0ABW3HB74</accession>
<organism evidence="2 3">
    <name type="scientific">Sphingomonas canadensis</name>
    <dbReference type="NCBI Taxonomy" id="1219257"/>
    <lineage>
        <taxon>Bacteria</taxon>
        <taxon>Pseudomonadati</taxon>
        <taxon>Pseudomonadota</taxon>
        <taxon>Alphaproteobacteria</taxon>
        <taxon>Sphingomonadales</taxon>
        <taxon>Sphingomonadaceae</taxon>
        <taxon>Sphingomonas</taxon>
    </lineage>
</organism>
<feature type="region of interest" description="Disordered" evidence="1">
    <location>
        <begin position="85"/>
        <end position="107"/>
    </location>
</feature>
<evidence type="ECO:0000313" key="3">
    <source>
        <dbReference type="Proteomes" id="UP001596977"/>
    </source>
</evidence>
<comment type="caution">
    <text evidence="2">The sequence shown here is derived from an EMBL/GenBank/DDBJ whole genome shotgun (WGS) entry which is preliminary data.</text>
</comment>
<protein>
    <submittedName>
        <fullName evidence="2">Uncharacterized protein</fullName>
    </submittedName>
</protein>
<dbReference type="Proteomes" id="UP001596977">
    <property type="component" value="Unassembled WGS sequence"/>
</dbReference>
<name>A0ABW3HB74_9SPHN</name>
<evidence type="ECO:0000256" key="1">
    <source>
        <dbReference type="SAM" id="MobiDB-lite"/>
    </source>
</evidence>
<reference evidence="3" key="1">
    <citation type="journal article" date="2019" name="Int. J. Syst. Evol. Microbiol.">
        <title>The Global Catalogue of Microorganisms (GCM) 10K type strain sequencing project: providing services to taxonomists for standard genome sequencing and annotation.</title>
        <authorList>
            <consortium name="The Broad Institute Genomics Platform"/>
            <consortium name="The Broad Institute Genome Sequencing Center for Infectious Disease"/>
            <person name="Wu L."/>
            <person name="Ma J."/>
        </authorList>
    </citation>
    <scope>NUCLEOTIDE SEQUENCE [LARGE SCALE GENOMIC DNA]</scope>
    <source>
        <strain evidence="3">CCUG 62982</strain>
    </source>
</reference>
<dbReference type="RefSeq" id="WP_264945487.1">
    <property type="nucleotide sequence ID" value="NZ_JAPDRA010000008.1"/>
</dbReference>
<keyword evidence="3" id="KW-1185">Reference proteome</keyword>
<gene>
    <name evidence="2" type="ORF">ACFQ1E_15155</name>
</gene>
<dbReference type="EMBL" id="JBHTJG010000008">
    <property type="protein sequence ID" value="MFD0947685.1"/>
    <property type="molecule type" value="Genomic_DNA"/>
</dbReference>